<dbReference type="InterPro" id="IPR017896">
    <property type="entry name" value="4Fe4S_Fe-S-bd"/>
</dbReference>
<dbReference type="Gene3D" id="3.30.70.20">
    <property type="match status" value="1"/>
</dbReference>
<dbReference type="Pfam" id="PF13237">
    <property type="entry name" value="Fer4_10"/>
    <property type="match status" value="1"/>
</dbReference>
<dbReference type="Pfam" id="PF00881">
    <property type="entry name" value="Nitroreductase"/>
    <property type="match status" value="1"/>
</dbReference>
<keyword evidence="4" id="KW-0408">Iron</keyword>
<keyword evidence="8" id="KW-1185">Reference proteome</keyword>
<feature type="domain" description="4Fe-4S ferredoxin-type" evidence="6">
    <location>
        <begin position="2"/>
        <end position="31"/>
    </location>
</feature>
<dbReference type="KEGG" id="cpas:Clopa_4434"/>
<dbReference type="InterPro" id="IPR029479">
    <property type="entry name" value="Nitroreductase"/>
</dbReference>
<gene>
    <name evidence="7" type="ORF">Clopa_4434</name>
</gene>
<keyword evidence="2" id="KW-0479">Metal-binding</keyword>
<dbReference type="PANTHER" id="PTHR43673:SF10">
    <property type="entry name" value="NADH DEHYDROGENASE_NAD(P)H NITROREDUCTASE XCC3605-RELATED"/>
    <property type="match status" value="1"/>
</dbReference>
<dbReference type="CDD" id="cd02143">
    <property type="entry name" value="nitroreductase_FeS-like"/>
    <property type="match status" value="1"/>
</dbReference>
<dbReference type="eggNOG" id="COG1145">
    <property type="taxonomic scope" value="Bacteria"/>
</dbReference>
<dbReference type="PANTHER" id="PTHR43673">
    <property type="entry name" value="NAD(P)H NITROREDUCTASE YDGI-RELATED"/>
    <property type="match status" value="1"/>
</dbReference>
<dbReference type="SUPFAM" id="SSF54862">
    <property type="entry name" value="4Fe-4S ferredoxins"/>
    <property type="match status" value="1"/>
</dbReference>
<reference evidence="7 8" key="1">
    <citation type="submission" date="2012-01" db="EMBL/GenBank/DDBJ databases">
        <title>Complete sequence of chromosome of Clostridium pasteurianum BC1.</title>
        <authorList>
            <consortium name="US DOE Joint Genome Institute"/>
            <person name="Lucas S."/>
            <person name="Han J."/>
            <person name="Lapidus A."/>
            <person name="Cheng J.-F."/>
            <person name="Goodwin L."/>
            <person name="Pitluck S."/>
            <person name="Peters L."/>
            <person name="Mikhailova N."/>
            <person name="Teshima H."/>
            <person name="Detter J.C."/>
            <person name="Han C."/>
            <person name="Tapia R."/>
            <person name="Land M."/>
            <person name="Hauser L."/>
            <person name="Kyrpides N."/>
            <person name="Ivanova N."/>
            <person name="Pagani I."/>
            <person name="Dunn J."/>
            <person name="Taghavi S."/>
            <person name="Francis A."/>
            <person name="van der Lelie D."/>
            <person name="Woyke T."/>
        </authorList>
    </citation>
    <scope>NUCLEOTIDE SEQUENCE [LARGE SCALE GENOMIC DNA]</scope>
    <source>
        <strain evidence="7 8">BC1</strain>
    </source>
</reference>
<dbReference type="InterPro" id="IPR017900">
    <property type="entry name" value="4Fe4S_Fe_S_CS"/>
</dbReference>
<dbReference type="GO" id="GO:0046872">
    <property type="term" value="F:metal ion binding"/>
    <property type="evidence" value="ECO:0007669"/>
    <property type="project" value="UniProtKB-KW"/>
</dbReference>
<keyword evidence="5" id="KW-0411">Iron-sulfur</keyword>
<evidence type="ECO:0000259" key="6">
    <source>
        <dbReference type="PROSITE" id="PS51379"/>
    </source>
</evidence>
<proteinExistence type="inferred from homology"/>
<dbReference type="STRING" id="86416.Clopa_4434"/>
<evidence type="ECO:0000256" key="2">
    <source>
        <dbReference type="ARBA" id="ARBA00022723"/>
    </source>
</evidence>
<keyword evidence="3" id="KW-0560">Oxidoreductase</keyword>
<dbReference type="PROSITE" id="PS00198">
    <property type="entry name" value="4FE4S_FER_1"/>
    <property type="match status" value="2"/>
</dbReference>
<dbReference type="GO" id="GO:0051536">
    <property type="term" value="F:iron-sulfur cluster binding"/>
    <property type="evidence" value="ECO:0007669"/>
    <property type="project" value="UniProtKB-KW"/>
</dbReference>
<evidence type="ECO:0000256" key="4">
    <source>
        <dbReference type="ARBA" id="ARBA00023004"/>
    </source>
</evidence>
<organism evidence="7 8">
    <name type="scientific">Clostridium pasteurianum BC1</name>
    <dbReference type="NCBI Taxonomy" id="86416"/>
    <lineage>
        <taxon>Bacteria</taxon>
        <taxon>Bacillati</taxon>
        <taxon>Bacillota</taxon>
        <taxon>Clostridia</taxon>
        <taxon>Eubacteriales</taxon>
        <taxon>Clostridiaceae</taxon>
        <taxon>Clostridium</taxon>
    </lineage>
</organism>
<dbReference type="Proteomes" id="UP000013523">
    <property type="component" value="Chromosome"/>
</dbReference>
<evidence type="ECO:0000313" key="7">
    <source>
        <dbReference type="EMBL" id="AGK99146.1"/>
    </source>
</evidence>
<dbReference type="Gene3D" id="3.40.109.10">
    <property type="entry name" value="NADH Oxidase"/>
    <property type="match status" value="1"/>
</dbReference>
<dbReference type="EMBL" id="CP003261">
    <property type="protein sequence ID" value="AGK99146.1"/>
    <property type="molecule type" value="Genomic_DNA"/>
</dbReference>
<dbReference type="HOGENOM" id="CLU_070764_2_0_9"/>
<evidence type="ECO:0000256" key="1">
    <source>
        <dbReference type="ARBA" id="ARBA00007118"/>
    </source>
</evidence>
<name>R4KBR9_CLOPA</name>
<dbReference type="PATRIC" id="fig|86416.3.peg.4440"/>
<dbReference type="InterPro" id="IPR000415">
    <property type="entry name" value="Nitroreductase-like"/>
</dbReference>
<dbReference type="GO" id="GO:0016491">
    <property type="term" value="F:oxidoreductase activity"/>
    <property type="evidence" value="ECO:0007669"/>
    <property type="project" value="UniProtKB-KW"/>
</dbReference>
<dbReference type="AlphaFoldDB" id="R4KBR9"/>
<accession>R4KBR9</accession>
<protein>
    <submittedName>
        <fullName evidence="7">Nitroreductase</fullName>
    </submittedName>
</protein>
<dbReference type="RefSeq" id="WP_015617417.1">
    <property type="nucleotide sequence ID" value="NC_021182.1"/>
</dbReference>
<evidence type="ECO:0000256" key="3">
    <source>
        <dbReference type="ARBA" id="ARBA00023002"/>
    </source>
</evidence>
<dbReference type="SUPFAM" id="SSF55469">
    <property type="entry name" value="FMN-dependent nitroreductase-like"/>
    <property type="match status" value="1"/>
</dbReference>
<evidence type="ECO:0000256" key="5">
    <source>
        <dbReference type="ARBA" id="ARBA00023014"/>
    </source>
</evidence>
<sequence>MSLITVNEEKCIKCGICVKECPTGLLRIGEKGPEELANGNCMACGHCVAACPKEAIDNKKTPLVNQIKPKEFPKLNAEEAENFLRSRRSIRSYKEASVPREKLIQLVDIARFAPTASNKQGVSYVIVDDKKVIQQAVEVAVKWLENDAIFSKIFSGVIKNYHEKGIDTVLRGAPNLILATADVNFSGGRENSIFSLAYLELFAPSLGLGSCWAGIFEICALSENSPMLKLFNISEDKKITGAVMVGYPEYSYKRLVDRNPLDATFYENLK</sequence>
<evidence type="ECO:0000313" key="8">
    <source>
        <dbReference type="Proteomes" id="UP000013523"/>
    </source>
</evidence>
<comment type="similarity">
    <text evidence="1">Belongs to the nitroreductase family.</text>
</comment>
<dbReference type="eggNOG" id="COG0778">
    <property type="taxonomic scope" value="Bacteria"/>
</dbReference>
<dbReference type="PROSITE" id="PS51379">
    <property type="entry name" value="4FE4S_FER_2"/>
    <property type="match status" value="2"/>
</dbReference>
<dbReference type="OrthoDB" id="9804603at2"/>
<feature type="domain" description="4Fe-4S ferredoxin-type" evidence="6">
    <location>
        <begin position="32"/>
        <end position="61"/>
    </location>
</feature>